<dbReference type="InterPro" id="IPR002919">
    <property type="entry name" value="TIL_dom"/>
</dbReference>
<dbReference type="PANTHER" id="PTHR11339:SF374">
    <property type="entry name" value="ZONADHESIN"/>
    <property type="match status" value="1"/>
</dbReference>
<feature type="domain" description="EGF-like" evidence="7">
    <location>
        <begin position="5805"/>
        <end position="5844"/>
    </location>
</feature>
<feature type="domain" description="MAM" evidence="8">
    <location>
        <begin position="24"/>
        <end position="187"/>
    </location>
</feature>
<feature type="domain" description="VWFD" evidence="9">
    <location>
        <begin position="5138"/>
        <end position="5315"/>
    </location>
</feature>
<dbReference type="CDD" id="cd06263">
    <property type="entry name" value="MAM"/>
    <property type="match status" value="4"/>
</dbReference>
<reference evidence="10 11" key="1">
    <citation type="submission" date="2024-06" db="EMBL/GenBank/DDBJ databases">
        <title>The draft genome of Grus japonensis, version 3.</title>
        <authorList>
            <person name="Nabeshima K."/>
            <person name="Suzuki S."/>
            <person name="Onuma M."/>
        </authorList>
    </citation>
    <scope>NUCLEOTIDE SEQUENCE [LARGE SCALE GENOMIC DNA]</scope>
    <source>
        <strain evidence="10 11">451A</strain>
    </source>
</reference>
<feature type="domain" description="VWFD" evidence="9">
    <location>
        <begin position="4840"/>
        <end position="5025"/>
    </location>
</feature>
<feature type="domain" description="VWFD" evidence="9">
    <location>
        <begin position="5522"/>
        <end position="5700"/>
    </location>
</feature>
<sequence length="5930" mass="647127">MGFKIKQRPIGGLRTWDPETAYLTRCDFNNNSRPFCDWTQPCNANQGVWIRTKHDTPTDGTGPDGDYPDGKGYFIYQEASNLIPFDTNRLESPETVVSEKICIDFWYYMFGSEDMNELRVLIQDNTEESIIWSRKGNQSSLWTYGAITHTFPSQRKIKVIFEAVRGLTEYGDTALDNVRVRDGSCVTEGISTPVPPTPTPTEPTPPPVTEAICSIHGDPHYNTFDKQRHDFMGTCTYTLSKLCESNSSLPYFNVEAANEHRGSNTRVSYVQYVDIDVYGYRINLGKNRIVKVDGVSQVVPLILAQGISISFSGQYVVVTTDFGLNVKFDGNHRAEITLPSTYMSKVCGICGNYNGHKADDFLNPDGEMESNSASLGNSWQVYNDSRCLPDDCHTPNCTADEKHMIQSNEYCGLITDPNGPFQNCHSVVDPQSYSEACQYDLCELHLNNEALCQNLQAYADVCQAAGVQLTPWRNATFCPLACPANSHYEPCAAACPATCVDPLAPYNCSLPCVEGCVCDSGYLLYNDRCVPSQQCGCWHNGQHYPVGSEFWTDNTCSSKCTCPARGSKVQCSSASCPAGQYCGVQDGKPECLEQSYGICHVHGDPHYNTFDKVTHNFMGNCTYTLAKVCSNTTSLPYFNVEAKNEHRGNTRVSYVREVLVEVYGERIAIVKKEKSQVLVNNVRQTLPVSAAGGAITVSRSGRYIVLETDFNLRVSYDTDHSVEVKVPTTYFNLTCGMCGNFNNRGEDDYMMPNGQQAADSDALGESWQVPDDDSSCGVPVPPQPCSAEEEKLYRSEQFCGMLTAQPGSFERCHAVINPQSYFETCFYDLCALNGGQEVLCATLEAYADACQAAGVTLLPWRNATFCPIACPPNSHYNPCGSACPDTCVDPLASKNCSRPCVEGCECNNGFVISGGQCVSTSNCGCLLNGKYYEVNGVQVYLPVDLNHGARIAIKGHYVVIDTSLGIQVKFDGDQELFVLVDESLKGQLCGLCGTFNDNQLDDFLKPDKVIEQDPNKFGDSWIVKDDNRTCNPVAVVPPTCDTAKEKEYEELCKIILKNNGPFQVCHWHIPPQLYFESCVYDLCATEGNSDQFCKILEAYAAACELGGVNLGEWRKDTVCEGYYIYLQGSKHEQGEVARLVSPVCSSEGPHCFRFWYHMYGVAEAMALRVYVIHNETSTLEWKDAGNKGDSWNLGEITVHSRGNMQIVLEGMIGEDFRSDIALDDLSIKEGYCTGNTTPTAGTITPTPPKGETTTSPPIPGPGTCVVEGDPHYHTFDKQLHHFMGTCTYTLSKLCDSNSSLPYFNVEVANEHRGSNTRVSYVRYVDIDVAGQRIRLGKGGVVTVNGVAEVLPCTPSAGVQVSSSGFYTVVTTDFGLRVKFDGNHRVEVTLPSTFGQKVCGMCGNYNGMAADDFLNPDGVLEPDSTSLGNSWQVSNDSSCSAGSLPAPACNETDKQVIASSRFCGLLTDTSSPFQMCHAVLSPSSYFDTCLYDLCELGLDHEVLCKSLQSYADACQSLGVKIPVWRNATFCPITCLANSHYEPCAAACPATCVDPMAPATCSLPCVEGCVCDSGYLLYNDRCVPSQQCGCWHNGQHYPVGSEFWTDNTCSSKCTCPARGSKVQCSSASCPAGQYCGVQDGKPECLEQSYGICHVHGDPHYNTFDKVTHNFMGNCTYTLAKVCSNTTSLPYFNVEAKNEHRGNTRVSYVREVLVEVYGERIAIVKKEKSQVLVNNVRQTLPVSAAGGAITVSRSGRYIVLETDFNLRVSYDTDHSVEVKVPTTYFNLTCGMCGNFNNRGEDDYMMPNGQQAADSDALGESWQVPDDDSSCGVPVPPQPCSAEEEKLYRSEQFCGMLTAQPGSFERCHAVINPQSYFETCFYDLCALNGGQEVLCATLEAYADACQAAGVTLLPWRNATFCPLLCPANSYYDPCMTGCPATCVDRQAPQNCSKPCMEGCACTSGFLLSGDTCVPEAQCGCLFEGNYYSEGEHSVNENCTRQCRCEVNGQMVCSALSCGVDEVCEIQNGQRGCYPASTALCHIYGDPHYSTFDGKLHHFQGSCNYTVVTGCDNSSVGFSVTTRNEHRGSKSWTALNSVALSMEGLHIALRKNKAVYINGALTSLPAAPAPGVTVSLSGSYVRVSTKLGLQLQFNGDHELLVRVSEKHKGKLCGLCGAYTGSQQDDFMRPDGVVVPNFNDFGVSWMVPDNDWPCDPAVGPPVSCSPSEEEAANKQCAILTQLGGPFQPCHAVLPPQTYFESCVYDQCATGNSTEHLCNDLGAYAAACAEAGVALGDWSAGTVCGNTTPTAGTITPTPPEGETTTSPPIPGSTPPPECNFACTFDDDFCEWVQADYSSIDWIRHKGPTPTQNTGPASDHTTGDGYYIYLQGSNALPGFAAHLVSPVCSSEGPHCFRFWYHMYGVAEAMALRVYVVKDEELVLVWSSTGNHGDSWNLGEITVHSTGNMQIVLEGEWGEDFRSEVALDDLSIEEGYCTGNATPTAGTITPTPPKGETTTSPPIPGPGTCVVEGDPHYHTFDKQLHHFMGTCTYTLSKLCDSNSSLPYFNVEAANEHRGSNTRVSYVRYVDIDVAGQRIRLGKGGVVTVNGVAEVLPCTPSAGVQVSSSGFYTVVTTDFGLRVKFDGNHRVEVTLPSTFGQKVCGMCGNYNGMAADDFLNPDGVLEPDSTSLGNSWQVSNDSSCSAGPLPAPACNETDKQVIASSRFCGLLTDTSSPFQMCHAVLSPSSYFDTCLYDLCELGLDHEVLCKSLQSYADACQSLGVKIPVWRNATFCPITCPANSHYEPCAAACPATCVDPMAPATCSLPCVEGCVCDSGYLLYNDRCVPSQQCGCWHNGQHYPVGSEFWTDNTCSSKCTCPARGSKVQCSSASCPAGQYCGVQDGKPECLEQSYGICHVHGDPHYNTFDKVTHNFMGNCTYTLAKVCSNTTSLPYFNVEAKNEHRGNTRVSYVREVLVEVYGERIAIVKKEKSQVLVNNVRQTLPVSAAGGAITVSRSGRYIVLETDFNLRVSYDTDHSVEVKVPTTYFNLTCGMCGNFNNRGEDDYMMPNGQQAADSDALGESWQVPDDDSSCGVPVPPQPCSAEEEKLYRSEQFCGMLTAQPGSFERCHAVINPQSYFETCFYDLCALNGGQEVLCATLEAYADACQAAGVTLLPWRNATFCPLLCPANSYYDPCMTGCPATCVDRQAPQNCSKPCMEGCACTSGFLLSGDTCVPEAQCGCLFEGNYYSEGEHSVNENCTRQCRCEANGQMVCSALSCGVDEVCEIQNGQRGCYPASTALCHIYGDPHYSTFDGKLHHFQGSCNYTVVTGCDNSSVGFSVTTRNEHRGSKSWTALNSVALSMEGLHIALRKNKAVYINGALTSLPAAPAPGVTVSLSGSYVRVSTKLGLQLQFNGDHELLVRVSEKHKGKLCGLCGAYTGSQQDDFMRPDGVVVPNFNDFGVSWMVPDNDWPCDPAVGPPVSCSPSEEEAANKQCAILKQLGGPFQPCHAVLPPQTYFESCVYDQCATGNSTEHLCNDLGAYAAACAEAGVALGDWSAGTVCGNTTPTAGTITPTPPKGETTTSPPIPGPGTCVVEGDPHYHTFDKQLHHFMGTCTYTLSKLCDSNSSLPYFNVEAANEHRGSNTRVSYVRYVDIDVAGQRIRLGKGGVVTVNGVAEVLPCTPSAGVQVSSSGFYTVVTTDFGLRVKFDGNHRVEVTLPSTFGQKVCGMCGNYNGMAADDFLNPDRVLEPDSTSLGNSWQVSNDSSCSAGPLPAPACNETDKQVIASSRFCGLLTDTSSPFQMCHAVLSPSSYFDTCLYDLCELGLDHEVLCKSLQSYADACQSLGVKIPVWRNATFCPITCPANSHYEPCAAACPATCVDPMAPATCSLPCVEGCVCDSGYLLYNDRCVPSQQCGCWHNGQHYPVGSEFWTDNTCSSKCTCPARGSKVQCSSASCPAGQYCGVQDGKPECLEQSYGICHVHGDPHYNTFDKVMHNFMGNCTYTLAKVCSNTTSLPYFNVEAKNEHRGNTRVSYVREVLVEVYGERIAIVKKEKSQVLVNNVRQTLPVSAAGGAITVSRSGRYIVLETDFNLRVSYDTDHSVEVKVPTTYFNLTCGMCGNFNNRGEDDYMMPNGQQAADSDALGESWQVPDDDSSCGVPVPPQPCSAEEEKLYRSEQFCGMLTAQPGSFERCHAVINPQSYFETCFYDLCALNGGQEVLCATLEAYADACQAAGVTLLPWRNATFCPLLCPANSYYDPCMTGCPATCVDRQAPQNCSKPCMEGCACTSGFLLSGDTCVPEAQCGCLFEGNYYSEGEHSVNENCTRQCRCEANGQMVCSALSCGVDEVCEIQNGQRGCYPASTALCHIYGDPHYSTFDGKLHHFQGSCNYTVVTGCDNSSVGFSVTTRNEHRGSKSWTALNSVALSMEGLHIALRKNKAVYINGALTSLPAAPAPGVTVSLSGSYVRVSTKLGLQLQFNGDHELLVRVSEKHKGKLCGLCGAYTGSQQDDFMRPDGVVVPNFNDFGVSWMVPDNDWPCDPAVGPPVSCSPSEEEAANKQCAILTQLGGPFQPCHAVLPPQTYFESCVYDQCATGNSTEHLCNDLGAYAAACAEAGVALGDWSAGTVCGNTTPTAGTITPTPPEGETTTSPPIPGSTPPPECNFACTFDDDFCEWVQADYSSIDWIRHKGPTPTQNTGPASDHTTGDGYYIYLQGSNALPGFAAHLVSPVCSSEGPHCFRFWYHMYGVAEAMALRVSINHRTWDHLAKNHNADSTHNKTYTELRFINHRTWDHLAKNHNADSTHNKTYTELRSINHRTWDHLAKNHNADSTHNKTYTELRSINHRTWDHLARHYNTDSTHTITTETHTGLRVHNFMGNCTYTLSKVCNVSERLPYFDVSTTNEHRGTNTKVSYVKSVHVKVYGNQISLLKNKKVNVNGSRMNLPVFIEKKISIQSSGGYLLLETDFGLWVRYDGNHYAEVSAPSDYSGLLCGLCGNYNGDPNDDNIKPNGDVASSSTDLGQSWLVPENNTMVVMCQSSTDNLIVRDVKHMILLAFPSCSSGTEEQCDPVLESEAKKNTACGMITDPTGIFKDCHSKVPPENFFENCVYDMCFTGGQATSLCYGLQAYAEACINAGICTEWRNATLCRQAICQVAGDPHYFTFDGMMYTFVGTCTYTLVEVVEANSVIPITILGKNEDRGLRGATYLKEVYIDVYGVRITLQKKQGILLNNERVYTPVENQLRGVSIGNVGRFIVVETDFGVIVKYDGNHHLEITLPQSYFSKVHGMCGNFNDNREDDLSLRNGTLVSVTQFGNSWKVENDSDEGCLSDLREDDVPPCTAENKPGIESQCNVLKSDKFKACHNLVKPEDFIQSCIYDMCQYDGMKSTLCDIVQVYVDTCRNHGITIKWRNSTFCPLPCPTYSHYTDCVSTCPSTCNDIFASSLCEKTEECTEGCECDDNYVLSNGKCVPLSNCGCRDDDNNYYSAGDTWITPHCAKRCQCQKNGVITCNSYSCDSKETCVIKNGKHKCNPTGFGKCRIMGDPHYITFDGLVHHFQGKYTYIVAQTIPDLPDTLTQFSIEGTNYPFHGNRHITYLKEILVNVYGHTVQFKQNKQLVLDGVRVRPPAHPHEGIRIYQRTSRIYLETDFGLYLSFDGSQNADIKLANTYINRVEGLCGNFDGRYRNDFTNPNGVWVKNVNVFGESWKVPLKRTSRVRRDVNSKDESEEEPDPGLFQGCNENQLEDKTKTSRCQILTESNGPFAKCHSTVSPDFYFTSCLFDMCVEGDNDTTLCRSLEEYVLACQQQGVSMDGWRQQTVCGGPCMPNPCKNDGVCSETTNGTSLYFYCECSELYTGPSCEAEKIVEEPPTEDPENHTIAIVIGVVAGVVVVIILISSTVYLYRRKRKTDTAVISRESSLKWSRNASNDRIHEQDYGYIVNTAFEQN</sequence>
<feature type="compositionally biased region" description="Low complexity" evidence="5">
    <location>
        <begin position="3558"/>
        <end position="3575"/>
    </location>
</feature>
<organism evidence="10 11">
    <name type="scientific">Grus japonensis</name>
    <name type="common">Japanese crane</name>
    <name type="synonym">Red-crowned crane</name>
    <dbReference type="NCBI Taxonomy" id="30415"/>
    <lineage>
        <taxon>Eukaryota</taxon>
        <taxon>Metazoa</taxon>
        <taxon>Chordata</taxon>
        <taxon>Craniata</taxon>
        <taxon>Vertebrata</taxon>
        <taxon>Euteleostomi</taxon>
        <taxon>Archelosauria</taxon>
        <taxon>Archosauria</taxon>
        <taxon>Dinosauria</taxon>
        <taxon>Saurischia</taxon>
        <taxon>Theropoda</taxon>
        <taxon>Coelurosauria</taxon>
        <taxon>Aves</taxon>
        <taxon>Neognathae</taxon>
        <taxon>Neoaves</taxon>
        <taxon>Gruiformes</taxon>
        <taxon>Gruidae</taxon>
        <taxon>Grus</taxon>
    </lineage>
</organism>
<protein>
    <submittedName>
        <fullName evidence="10">IgGFc-binding protein</fullName>
    </submittedName>
</protein>
<evidence type="ECO:0000256" key="5">
    <source>
        <dbReference type="SAM" id="MobiDB-lite"/>
    </source>
</evidence>
<dbReference type="SUPFAM" id="SSF57196">
    <property type="entry name" value="EGF/Laminin"/>
    <property type="match status" value="1"/>
</dbReference>
<dbReference type="InterPro" id="IPR014853">
    <property type="entry name" value="VWF/SSPO/ZAN-like_Cys-rich_dom"/>
</dbReference>
<dbReference type="Pfam" id="PF08742">
    <property type="entry name" value="C8"/>
    <property type="match status" value="14"/>
</dbReference>
<evidence type="ECO:0000256" key="6">
    <source>
        <dbReference type="SAM" id="Phobius"/>
    </source>
</evidence>
<dbReference type="FunFam" id="2.10.25.10:FF:000055">
    <property type="entry name" value="alpha-tectorin isoform X1"/>
    <property type="match status" value="9"/>
</dbReference>
<feature type="disulfide bond" evidence="4">
    <location>
        <begin position="5834"/>
        <end position="5843"/>
    </location>
</feature>
<dbReference type="InterPro" id="IPR000998">
    <property type="entry name" value="MAM_dom"/>
</dbReference>
<feature type="region of interest" description="Disordered" evidence="5">
    <location>
        <begin position="2302"/>
        <end position="2325"/>
    </location>
</feature>
<feature type="compositionally biased region" description="Low complexity" evidence="5">
    <location>
        <begin position="4622"/>
        <end position="4639"/>
    </location>
</feature>
<keyword evidence="4" id="KW-0245">EGF-like domain</keyword>
<dbReference type="SMART" id="SM00137">
    <property type="entry name" value="MAM"/>
    <property type="match status" value="4"/>
</dbReference>
<dbReference type="InterPro" id="IPR036084">
    <property type="entry name" value="Ser_inhib-like_sf"/>
</dbReference>
<feature type="domain" description="VWFD" evidence="9">
    <location>
        <begin position="1648"/>
        <end position="1828"/>
    </location>
</feature>
<feature type="domain" description="VWFD" evidence="9">
    <location>
        <begin position="3582"/>
        <end position="3759"/>
    </location>
</feature>
<evidence type="ECO:0000259" key="7">
    <source>
        <dbReference type="PROSITE" id="PS50026"/>
    </source>
</evidence>
<evidence type="ECO:0000256" key="1">
    <source>
        <dbReference type="ARBA" id="ARBA00022737"/>
    </source>
</evidence>
<dbReference type="InterPro" id="IPR013320">
    <property type="entry name" value="ConA-like_dom_sf"/>
</dbReference>
<keyword evidence="6" id="KW-0812">Transmembrane</keyword>
<accession>A0ABC9XA16</accession>
<proteinExistence type="predicted"/>
<feature type="compositionally biased region" description="Low complexity" evidence="5">
    <location>
        <begin position="2492"/>
        <end position="2511"/>
    </location>
</feature>
<dbReference type="PANTHER" id="PTHR11339">
    <property type="entry name" value="EXTRACELLULAR MATRIX GLYCOPROTEIN RELATED"/>
    <property type="match status" value="1"/>
</dbReference>
<dbReference type="SMART" id="SM00216">
    <property type="entry name" value="VWD"/>
    <property type="match status" value="15"/>
</dbReference>
<feature type="region of interest" description="Disordered" evidence="5">
    <location>
        <begin position="3558"/>
        <end position="3580"/>
    </location>
</feature>
<feature type="domain" description="VWFD" evidence="9">
    <location>
        <begin position="211"/>
        <end position="388"/>
    </location>
</feature>
<dbReference type="Pfam" id="PF01826">
    <property type="entry name" value="TIL"/>
    <property type="match status" value="9"/>
</dbReference>
<evidence type="ECO:0000256" key="2">
    <source>
        <dbReference type="ARBA" id="ARBA00023157"/>
    </source>
</evidence>
<dbReference type="SMART" id="SM00274">
    <property type="entry name" value="FOLN"/>
    <property type="match status" value="4"/>
</dbReference>
<keyword evidence="11" id="KW-1185">Reference proteome</keyword>
<dbReference type="PROSITE" id="PS50026">
    <property type="entry name" value="EGF_3"/>
    <property type="match status" value="1"/>
</dbReference>
<evidence type="ECO:0000259" key="8">
    <source>
        <dbReference type="PROSITE" id="PS50060"/>
    </source>
</evidence>
<feature type="domain" description="MAM" evidence="8">
    <location>
        <begin position="2333"/>
        <end position="2490"/>
    </location>
</feature>
<dbReference type="InterPro" id="IPR025615">
    <property type="entry name" value="TILa_dom"/>
</dbReference>
<keyword evidence="2 4" id="KW-1015">Disulfide bond</keyword>
<dbReference type="SMART" id="SM00832">
    <property type="entry name" value="C8"/>
    <property type="match status" value="15"/>
</dbReference>
<evidence type="ECO:0000256" key="3">
    <source>
        <dbReference type="ARBA" id="ARBA00023180"/>
    </source>
</evidence>
<dbReference type="PROSITE" id="PS00022">
    <property type="entry name" value="EGF_1"/>
    <property type="match status" value="1"/>
</dbReference>
<dbReference type="SUPFAM" id="SSF49899">
    <property type="entry name" value="Concanavalin A-like lectins/glucanases"/>
    <property type="match status" value="4"/>
</dbReference>
<feature type="domain" description="VWFD" evidence="9">
    <location>
        <begin position="841"/>
        <end position="1031"/>
    </location>
</feature>
<dbReference type="Gene3D" id="2.10.25.10">
    <property type="entry name" value="Laminin"/>
    <property type="match status" value="9"/>
</dbReference>
<dbReference type="SMART" id="SM00215">
    <property type="entry name" value="VWC_out"/>
    <property type="match status" value="7"/>
</dbReference>
<dbReference type="InterPro" id="IPR001007">
    <property type="entry name" value="VWF_dom"/>
</dbReference>
<dbReference type="InterPro" id="IPR050780">
    <property type="entry name" value="Mucin_vWF_Thrombospondin_sf"/>
</dbReference>
<dbReference type="SMART" id="SM00181">
    <property type="entry name" value="EGF"/>
    <property type="match status" value="8"/>
</dbReference>
<evidence type="ECO:0000313" key="11">
    <source>
        <dbReference type="Proteomes" id="UP001623348"/>
    </source>
</evidence>
<feature type="compositionally biased region" description="Low complexity" evidence="5">
    <location>
        <begin position="1236"/>
        <end position="1255"/>
    </location>
</feature>
<feature type="domain" description="VWFD" evidence="9">
    <location>
        <begin position="1262"/>
        <end position="1439"/>
    </location>
</feature>
<evidence type="ECO:0000313" key="10">
    <source>
        <dbReference type="EMBL" id="GAB0193587.1"/>
    </source>
</evidence>
<dbReference type="Pfam" id="PF00629">
    <property type="entry name" value="MAM"/>
    <property type="match status" value="4"/>
</dbReference>
<feature type="domain" description="VWFD" evidence="9">
    <location>
        <begin position="2518"/>
        <end position="2695"/>
    </location>
</feature>
<feature type="domain" description="VWFD" evidence="9">
    <location>
        <begin position="2034"/>
        <end position="2209"/>
    </location>
</feature>
<keyword evidence="3" id="KW-0325">Glycoprotein</keyword>
<feature type="domain" description="VWFD" evidence="9">
    <location>
        <begin position="4354"/>
        <end position="4529"/>
    </location>
</feature>
<dbReference type="SMART" id="SM00214">
    <property type="entry name" value="VWC"/>
    <property type="match status" value="4"/>
</dbReference>
<keyword evidence="1" id="KW-0677">Repeat</keyword>
<feature type="region of interest" description="Disordered" evidence="5">
    <location>
        <begin position="4622"/>
        <end position="4645"/>
    </location>
</feature>
<dbReference type="Pfam" id="PF00094">
    <property type="entry name" value="VWD"/>
    <property type="match status" value="15"/>
</dbReference>
<dbReference type="InterPro" id="IPR000742">
    <property type="entry name" value="EGF"/>
</dbReference>
<dbReference type="PROSITE" id="PS51233">
    <property type="entry name" value="VWFD"/>
    <property type="match status" value="15"/>
</dbReference>
<feature type="domain" description="VWFD" evidence="9">
    <location>
        <begin position="2904"/>
        <end position="3084"/>
    </location>
</feature>
<feature type="compositionally biased region" description="Low complexity" evidence="5">
    <location>
        <begin position="2302"/>
        <end position="2319"/>
    </location>
</feature>
<feature type="domain" description="MAM" evidence="8">
    <location>
        <begin position="4653"/>
        <end position="4747"/>
    </location>
</feature>
<keyword evidence="6" id="KW-0472">Membrane</keyword>
<dbReference type="Gene3D" id="2.60.120.200">
    <property type="match status" value="4"/>
</dbReference>
<evidence type="ECO:0000256" key="4">
    <source>
        <dbReference type="PROSITE-ProRule" id="PRU00076"/>
    </source>
</evidence>
<feature type="domain" description="VWFD" evidence="9">
    <location>
        <begin position="3290"/>
        <end position="3465"/>
    </location>
</feature>
<dbReference type="InterPro" id="IPR001846">
    <property type="entry name" value="VWF_type-D"/>
</dbReference>
<name>A0ABC9XA16_GRUJA</name>
<comment type="caution">
    <text evidence="10">The sequence shown here is derived from an EMBL/GenBank/DDBJ whole genome shotgun (WGS) entry which is preliminary data.</text>
</comment>
<dbReference type="Pfam" id="PF12714">
    <property type="entry name" value="TILa"/>
    <property type="match status" value="8"/>
</dbReference>
<feature type="transmembrane region" description="Helical" evidence="6">
    <location>
        <begin position="5862"/>
        <end position="5886"/>
    </location>
</feature>
<dbReference type="Proteomes" id="UP001623348">
    <property type="component" value="Unassembled WGS sequence"/>
</dbReference>
<feature type="region of interest" description="Disordered" evidence="5">
    <location>
        <begin position="5702"/>
        <end position="5725"/>
    </location>
</feature>
<dbReference type="InterPro" id="IPR003645">
    <property type="entry name" value="Fol_N"/>
</dbReference>
<feature type="region of interest" description="Disordered" evidence="5">
    <location>
        <begin position="2492"/>
        <end position="2514"/>
    </location>
</feature>
<feature type="domain" description="VWFD" evidence="9">
    <location>
        <begin position="597"/>
        <end position="777"/>
    </location>
</feature>
<evidence type="ECO:0000259" key="9">
    <source>
        <dbReference type="PROSITE" id="PS51233"/>
    </source>
</evidence>
<dbReference type="EMBL" id="BAAFJT010000009">
    <property type="protein sequence ID" value="GAB0193587.1"/>
    <property type="molecule type" value="Genomic_DNA"/>
</dbReference>
<dbReference type="SUPFAM" id="SSF57567">
    <property type="entry name" value="Serine protease inhibitors"/>
    <property type="match status" value="9"/>
</dbReference>
<gene>
    <name evidence="10" type="ORF">GRJ2_001824000</name>
</gene>
<dbReference type="CDD" id="cd19941">
    <property type="entry name" value="TIL"/>
    <property type="match status" value="9"/>
</dbReference>
<dbReference type="PROSITE" id="PS50060">
    <property type="entry name" value="MAM_2"/>
    <property type="match status" value="4"/>
</dbReference>
<feature type="domain" description="VWFD" evidence="9">
    <location>
        <begin position="3968"/>
        <end position="4148"/>
    </location>
</feature>
<feature type="region of interest" description="Disordered" evidence="5">
    <location>
        <begin position="1236"/>
        <end position="1258"/>
    </location>
</feature>
<keyword evidence="6" id="KW-1133">Transmembrane helix</keyword>
<comment type="caution">
    <text evidence="4">Lacks conserved residue(s) required for the propagation of feature annotation.</text>
</comment>
<feature type="domain" description="MAM" evidence="8">
    <location>
        <begin position="1081"/>
        <end position="1234"/>
    </location>
</feature>